<organism evidence="1">
    <name type="scientific">marine metagenome</name>
    <dbReference type="NCBI Taxonomy" id="408172"/>
    <lineage>
        <taxon>unclassified sequences</taxon>
        <taxon>metagenomes</taxon>
        <taxon>ecological metagenomes</taxon>
    </lineage>
</organism>
<gene>
    <name evidence="1" type="ORF">METZ01_LOCUS89127</name>
</gene>
<sequence length="105" mass="11983">MISIALLQFSCGEKLEIHISKTVQFEGKIYLLDSEDPFTGILFNEYSNGQREYEGSYKKGVPNGTLIYYFENGLKMREGILKNGSPAGRWTYYNSDGSIKEIKDH</sequence>
<dbReference type="Gene3D" id="2.20.110.10">
    <property type="entry name" value="Histone H3 K4-specific methyltransferase SET7/9 N-terminal domain"/>
    <property type="match status" value="1"/>
</dbReference>
<protein>
    <submittedName>
        <fullName evidence="1">Uncharacterized protein</fullName>
    </submittedName>
</protein>
<reference evidence="1" key="1">
    <citation type="submission" date="2018-05" db="EMBL/GenBank/DDBJ databases">
        <authorList>
            <person name="Lanie J.A."/>
            <person name="Ng W.-L."/>
            <person name="Kazmierczak K.M."/>
            <person name="Andrzejewski T.M."/>
            <person name="Davidsen T.M."/>
            <person name="Wayne K.J."/>
            <person name="Tettelin H."/>
            <person name="Glass J.I."/>
            <person name="Rusch D."/>
            <person name="Podicherti R."/>
            <person name="Tsui H.-C.T."/>
            <person name="Winkler M.E."/>
        </authorList>
    </citation>
    <scope>NUCLEOTIDE SEQUENCE</scope>
</reference>
<proteinExistence type="predicted"/>
<dbReference type="EMBL" id="UINC01008052">
    <property type="protein sequence ID" value="SVA36273.1"/>
    <property type="molecule type" value="Genomic_DNA"/>
</dbReference>
<dbReference type="AlphaFoldDB" id="A0A381VA95"/>
<name>A0A381VA95_9ZZZZ</name>
<accession>A0A381VA95</accession>
<evidence type="ECO:0000313" key="1">
    <source>
        <dbReference type="EMBL" id="SVA36273.1"/>
    </source>
</evidence>
<dbReference type="SUPFAM" id="SSF82185">
    <property type="entry name" value="Histone H3 K4-specific methyltransferase SET7/9 N-terminal domain"/>
    <property type="match status" value="1"/>
</dbReference>